<feature type="modified residue" description="Tele-8alpha-FAD histidine" evidence="26">
    <location>
        <position position="82"/>
    </location>
</feature>
<evidence type="ECO:0000256" key="8">
    <source>
        <dbReference type="ARBA" id="ARBA00022448"/>
    </source>
</evidence>
<dbReference type="EMBL" id="KB524583">
    <property type="protein sequence ID" value="EMP36598.1"/>
    <property type="molecule type" value="Genomic_DNA"/>
</dbReference>
<dbReference type="Gene3D" id="3.50.50.60">
    <property type="entry name" value="FAD/NAD(P)-binding domain"/>
    <property type="match status" value="1"/>
</dbReference>
<dbReference type="Gene3D" id="4.10.80.40">
    <property type="entry name" value="succinate dehydrogenase protein domain"/>
    <property type="match status" value="1"/>
</dbReference>
<evidence type="ECO:0000256" key="26">
    <source>
        <dbReference type="PIRSR" id="PIRSR611281-4"/>
    </source>
</evidence>
<comment type="catalytic activity">
    <reaction evidence="20">
        <text>(R)-malate + a quinone = enol-oxaloacetate + a quinol</text>
        <dbReference type="Rhea" id="RHEA:79827"/>
        <dbReference type="ChEBI" id="CHEBI:15588"/>
        <dbReference type="ChEBI" id="CHEBI:17479"/>
        <dbReference type="ChEBI" id="CHEBI:24646"/>
        <dbReference type="ChEBI" id="CHEBI:132124"/>
    </reaction>
    <physiologicalReaction direction="left-to-right" evidence="20">
        <dbReference type="Rhea" id="RHEA:79828"/>
    </physiologicalReaction>
</comment>
<evidence type="ECO:0000256" key="15">
    <source>
        <dbReference type="ARBA" id="ARBA00023128"/>
    </source>
</evidence>
<dbReference type="InterPro" id="IPR005024">
    <property type="entry name" value="Snf7_fam"/>
</dbReference>
<feature type="binding site" evidence="24">
    <location>
        <position position="291"/>
    </location>
    <ligand>
        <name>substrate</name>
    </ligand>
</feature>
<evidence type="ECO:0000256" key="2">
    <source>
        <dbReference type="ARBA" id="ARBA00004443"/>
    </source>
</evidence>
<dbReference type="GO" id="GO:0051087">
    <property type="term" value="F:protein-folding chaperone binding"/>
    <property type="evidence" value="ECO:0007669"/>
    <property type="project" value="InterPro"/>
</dbReference>
<keyword evidence="14 27" id="KW-0560">Oxidoreductase</keyword>
<dbReference type="Gene3D" id="3.90.700.10">
    <property type="entry name" value="Succinate dehydrogenase/fumarate reductase flavoprotein, catalytic domain"/>
    <property type="match status" value="1"/>
</dbReference>
<comment type="catalytic activity">
    <reaction evidence="19">
        <text>(S)-malate = fumarate + H2O</text>
        <dbReference type="Rhea" id="RHEA:12460"/>
        <dbReference type="ChEBI" id="CHEBI:15377"/>
        <dbReference type="ChEBI" id="CHEBI:15589"/>
        <dbReference type="ChEBI" id="CHEBI:29806"/>
        <dbReference type="EC" id="4.2.1.2"/>
    </reaction>
    <physiologicalReaction direction="left-to-right" evidence="19">
        <dbReference type="Rhea" id="RHEA:12461"/>
    </physiologicalReaction>
</comment>
<feature type="active site" description="Proton acceptor" evidence="23">
    <location>
        <position position="323"/>
    </location>
</feature>
<dbReference type="InterPro" id="IPR036188">
    <property type="entry name" value="FAD/NAD-bd_sf"/>
</dbReference>
<evidence type="ECO:0000259" key="30">
    <source>
        <dbReference type="PROSITE" id="PS51035"/>
    </source>
</evidence>
<dbReference type="InterPro" id="IPR011281">
    <property type="entry name" value="Succ_DH_flav_su_fwd"/>
</dbReference>
<dbReference type="PROSITE" id="PS50053">
    <property type="entry name" value="UBIQUITIN_2"/>
    <property type="match status" value="1"/>
</dbReference>
<keyword evidence="10 25" id="KW-0285">Flavoprotein</keyword>
<dbReference type="PROSITE" id="PS00504">
    <property type="entry name" value="FRD_SDH_FAD_BINDING"/>
    <property type="match status" value="1"/>
</dbReference>
<dbReference type="SUPFAM" id="SSF54236">
    <property type="entry name" value="Ubiquitin-like"/>
    <property type="match status" value="1"/>
</dbReference>
<dbReference type="InterPro" id="IPR003953">
    <property type="entry name" value="FAD-dep_OxRdtase_2_FAD-bd"/>
</dbReference>
<feature type="binding site" evidence="25">
    <location>
        <begin position="439"/>
        <end position="440"/>
    </location>
    <ligand>
        <name>FAD</name>
        <dbReference type="ChEBI" id="CHEBI:57692"/>
    </ligand>
</feature>
<evidence type="ECO:0000256" key="18">
    <source>
        <dbReference type="ARBA" id="ARBA00024453"/>
    </source>
</evidence>
<organism evidence="31 32">
    <name type="scientific">Chelonia mydas</name>
    <name type="common">Green sea-turtle</name>
    <name type="synonym">Chelonia agassizi</name>
    <dbReference type="NCBI Taxonomy" id="8469"/>
    <lineage>
        <taxon>Eukaryota</taxon>
        <taxon>Metazoa</taxon>
        <taxon>Chordata</taxon>
        <taxon>Craniata</taxon>
        <taxon>Vertebrata</taxon>
        <taxon>Euteleostomi</taxon>
        <taxon>Archelosauria</taxon>
        <taxon>Testudinata</taxon>
        <taxon>Testudines</taxon>
        <taxon>Cryptodira</taxon>
        <taxon>Durocryptodira</taxon>
        <taxon>Americhelydia</taxon>
        <taxon>Chelonioidea</taxon>
        <taxon>Cheloniidae</taxon>
        <taxon>Chelonia</taxon>
    </lineage>
</organism>
<dbReference type="UniPathway" id="UPA00223">
    <property type="reaction ID" value="UER01006"/>
</dbReference>
<dbReference type="HAMAP" id="MF_00743">
    <property type="entry name" value="FumaraseC"/>
    <property type="match status" value="1"/>
</dbReference>
<dbReference type="GO" id="GO:0050660">
    <property type="term" value="F:flavin adenine dinucleotide binding"/>
    <property type="evidence" value="ECO:0007669"/>
    <property type="project" value="InterPro"/>
</dbReference>
<dbReference type="PROSITE" id="PS51035">
    <property type="entry name" value="BAG"/>
    <property type="match status" value="1"/>
</dbReference>
<dbReference type="FunFam" id="3.90.700.10:FF:000001">
    <property type="entry name" value="Mitochondrial succinate dehydrogenase flavoprotein subunit"/>
    <property type="match status" value="1"/>
</dbReference>
<dbReference type="PRINTS" id="PR00149">
    <property type="entry name" value="FUMRATELYASE"/>
</dbReference>
<evidence type="ECO:0000256" key="10">
    <source>
        <dbReference type="ARBA" id="ARBA00022630"/>
    </source>
</evidence>
<dbReference type="SUPFAM" id="SSF51905">
    <property type="entry name" value="FAD/NAD(P)-binding domain"/>
    <property type="match status" value="1"/>
</dbReference>
<feature type="binding site" evidence="25">
    <location>
        <position position="423"/>
    </location>
    <ligand>
        <name>FAD</name>
        <dbReference type="ChEBI" id="CHEBI:57692"/>
    </ligand>
</feature>
<keyword evidence="28" id="KW-0175">Coiled coil</keyword>
<evidence type="ECO:0000256" key="6">
    <source>
        <dbReference type="ARBA" id="ARBA00008040"/>
    </source>
</evidence>
<evidence type="ECO:0000313" key="32">
    <source>
        <dbReference type="Proteomes" id="UP000031443"/>
    </source>
</evidence>
<dbReference type="CDD" id="cd01362">
    <property type="entry name" value="Fumarase_classII"/>
    <property type="match status" value="1"/>
</dbReference>
<dbReference type="SUPFAM" id="SSF63491">
    <property type="entry name" value="BAG domain"/>
    <property type="match status" value="1"/>
</dbReference>
<evidence type="ECO:0000256" key="17">
    <source>
        <dbReference type="ARBA" id="ARBA00023239"/>
    </source>
</evidence>
<dbReference type="SMART" id="SM00213">
    <property type="entry name" value="UBQ"/>
    <property type="match status" value="1"/>
</dbReference>
<comment type="catalytic activity">
    <reaction evidence="21">
        <text>a ubiquinone + succinate = a ubiquinol + fumarate</text>
        <dbReference type="Rhea" id="RHEA:13713"/>
        <dbReference type="Rhea" id="RHEA-COMP:9565"/>
        <dbReference type="Rhea" id="RHEA-COMP:9566"/>
        <dbReference type="ChEBI" id="CHEBI:16389"/>
        <dbReference type="ChEBI" id="CHEBI:17976"/>
        <dbReference type="ChEBI" id="CHEBI:29806"/>
        <dbReference type="ChEBI" id="CHEBI:30031"/>
        <dbReference type="EC" id="1.3.5.1"/>
    </reaction>
</comment>
<dbReference type="Pfam" id="PF00206">
    <property type="entry name" value="Lyase_1"/>
    <property type="match status" value="1"/>
</dbReference>
<comment type="cofactor">
    <cofactor evidence="25">
        <name>FAD</name>
        <dbReference type="ChEBI" id="CHEBI:57692"/>
    </cofactor>
    <text evidence="25">Flavinylated by SdhE, about 5% flavinylation occurs in the absence of SdhE.</text>
</comment>
<dbReference type="InterPro" id="IPR008948">
    <property type="entry name" value="L-Aspartase-like"/>
</dbReference>
<dbReference type="NCBIfam" id="TIGR00979">
    <property type="entry name" value="fumC_II"/>
    <property type="match status" value="1"/>
</dbReference>
<evidence type="ECO:0000256" key="4">
    <source>
        <dbReference type="ARBA" id="ARBA00004859"/>
    </source>
</evidence>
<evidence type="ECO:0000313" key="31">
    <source>
        <dbReference type="EMBL" id="EMP36598.1"/>
    </source>
</evidence>
<dbReference type="CDD" id="cd01812">
    <property type="entry name" value="Ubl_BAG1"/>
    <property type="match status" value="1"/>
</dbReference>
<dbReference type="Gene3D" id="1.10.40.30">
    <property type="entry name" value="Fumarase/aspartase (C-terminal domain)"/>
    <property type="match status" value="1"/>
</dbReference>
<dbReference type="InterPro" id="IPR000626">
    <property type="entry name" value="Ubiquitin-like_dom"/>
</dbReference>
<comment type="catalytic activity">
    <reaction evidence="22">
        <text>(S)-malate + a quinone = enol-oxaloacetate + a quinol</text>
        <dbReference type="Rhea" id="RHEA:79831"/>
        <dbReference type="ChEBI" id="CHEBI:15589"/>
        <dbReference type="ChEBI" id="CHEBI:17479"/>
        <dbReference type="ChEBI" id="CHEBI:24646"/>
        <dbReference type="ChEBI" id="CHEBI:132124"/>
    </reaction>
    <physiologicalReaction direction="left-to-right" evidence="22">
        <dbReference type="Rhea" id="RHEA:79832"/>
    </physiologicalReaction>
</comment>
<evidence type="ECO:0000256" key="19">
    <source>
        <dbReference type="ARBA" id="ARBA00024594"/>
    </source>
</evidence>
<feature type="domain" description="Ubiquitin-like" evidence="29">
    <location>
        <begin position="1293"/>
        <end position="1350"/>
    </location>
</feature>
<proteinExistence type="inferred from homology"/>
<dbReference type="Gene3D" id="1.20.58.120">
    <property type="entry name" value="BAG domain"/>
    <property type="match status" value="1"/>
</dbReference>
<dbReference type="GO" id="GO:0004333">
    <property type="term" value="F:fumarate hydratase activity"/>
    <property type="evidence" value="ECO:0007669"/>
    <property type="project" value="UniProtKB-EC"/>
</dbReference>
<keyword evidence="31" id="KW-0830">Ubiquinone</keyword>
<keyword evidence="11" id="KW-0999">Mitochondrion inner membrane</keyword>
<feature type="domain" description="BAG" evidence="30">
    <location>
        <begin position="1372"/>
        <end position="1421"/>
    </location>
</feature>
<dbReference type="STRING" id="8469.M7BWY4"/>
<comment type="subcellular location">
    <subcellularLocation>
        <location evidence="2 27">Mitochondrion inner membrane</location>
        <topology evidence="2 27">Peripheral membrane protein</topology>
        <orientation evidence="2 27">Matrix side</orientation>
    </subcellularLocation>
</comment>
<feature type="binding site" evidence="25">
    <location>
        <begin position="51"/>
        <end position="56"/>
    </location>
    <ligand>
        <name>FAD</name>
        <dbReference type="ChEBI" id="CHEBI:57692"/>
    </ligand>
</feature>
<dbReference type="GO" id="GO:0005743">
    <property type="term" value="C:mitochondrial inner membrane"/>
    <property type="evidence" value="ECO:0007669"/>
    <property type="project" value="UniProtKB-SubCell"/>
</dbReference>
<dbReference type="SUPFAM" id="SSF46977">
    <property type="entry name" value="Succinate dehydrogenase/fumarate reductase flavoprotein C-terminal domain"/>
    <property type="match status" value="1"/>
</dbReference>
<dbReference type="Pfam" id="PF02910">
    <property type="entry name" value="Succ_DH_flav_C"/>
    <property type="match status" value="1"/>
</dbReference>
<comment type="function">
    <text evidence="27">Flavoprotein (FP) subunit of succinate dehydrogenase (SDH) that is involved in complex II of the mitochondrial electron transport chain and is responsible for transferring electrons from succinate to ubiquinone (coenzyme Q).</text>
</comment>
<evidence type="ECO:0000259" key="29">
    <source>
        <dbReference type="PROSITE" id="PS50053"/>
    </source>
</evidence>
<keyword evidence="9 27" id="KW-0816">Tricarboxylic acid cycle</keyword>
<accession>M7BWY4</accession>
<dbReference type="InterPro" id="IPR015939">
    <property type="entry name" value="Fum_Rdtase/Succ_DH_flav-like_C"/>
</dbReference>
<dbReference type="Gene3D" id="3.10.20.90">
    <property type="entry name" value="Phosphatidylinositol 3-kinase Catalytic Subunit, Chain A, domain 1"/>
    <property type="match status" value="1"/>
</dbReference>
<comment type="similarity">
    <text evidence="7">Belongs to the class-II fumarase/aspartase family. Fumarase subfamily.</text>
</comment>
<evidence type="ECO:0000256" key="1">
    <source>
        <dbReference type="ARBA" id="ARBA00003146"/>
    </source>
</evidence>
<dbReference type="InterPro" id="IPR030664">
    <property type="entry name" value="SdhA/FrdA/AprA"/>
</dbReference>
<keyword evidence="32" id="KW-1185">Reference proteome</keyword>
<dbReference type="InterPro" id="IPR029071">
    <property type="entry name" value="Ubiquitin-like_domsf"/>
</dbReference>
<dbReference type="FunFam" id="1.10.40.30:FF:000002">
    <property type="entry name" value="Fumarate hydratase class II"/>
    <property type="match status" value="1"/>
</dbReference>
<evidence type="ECO:0000256" key="13">
    <source>
        <dbReference type="ARBA" id="ARBA00022982"/>
    </source>
</evidence>
<evidence type="ECO:0000256" key="11">
    <source>
        <dbReference type="ARBA" id="ARBA00022792"/>
    </source>
</evidence>
<evidence type="ECO:0000256" key="5">
    <source>
        <dbReference type="ARBA" id="ARBA00006190"/>
    </source>
</evidence>
<evidence type="ECO:0000256" key="20">
    <source>
        <dbReference type="ARBA" id="ARBA00047404"/>
    </source>
</evidence>
<comment type="function">
    <text evidence="1">Catalyzes the hydration of fumarate to L-malate in the tricarboxylic acid (TCA) cycle to facilitate a transition step in the production of energy in the form of NADH.</text>
</comment>
<dbReference type="GO" id="GO:0007034">
    <property type="term" value="P:vacuolar transport"/>
    <property type="evidence" value="ECO:0007669"/>
    <property type="project" value="InterPro"/>
</dbReference>
<dbReference type="PANTHER" id="PTHR11632:SF51">
    <property type="entry name" value="SUCCINATE DEHYDROGENASE [UBIQUINONE] FLAVOPROTEIN SUBUNIT, MITOCHONDRIAL"/>
    <property type="match status" value="1"/>
</dbReference>
<protein>
    <recommendedName>
        <fullName evidence="27">Succinate dehydrogenase [ubiquinone] flavoprotein subunit, mitochondrial</fullName>
        <ecNumber evidence="27">1.3.5.1</ecNumber>
    </recommendedName>
</protein>
<dbReference type="FunFam" id="1.20.58.100:FF:000001">
    <property type="entry name" value="Succinate dehydrogenase flavoprotein subunit (SdhA)"/>
    <property type="match status" value="1"/>
</dbReference>
<feature type="coiled-coil region" evidence="28">
    <location>
        <begin position="1188"/>
        <end position="1215"/>
    </location>
</feature>
<dbReference type="GO" id="GO:0006099">
    <property type="term" value="P:tricarboxylic acid cycle"/>
    <property type="evidence" value="ECO:0007669"/>
    <property type="project" value="UniProtKB-UniPathway"/>
</dbReference>
<dbReference type="InterPro" id="IPR003103">
    <property type="entry name" value="BAG_domain"/>
</dbReference>
<evidence type="ECO:0000256" key="12">
    <source>
        <dbReference type="ARBA" id="ARBA00022827"/>
    </source>
</evidence>
<feature type="binding site" evidence="25">
    <location>
        <position position="258"/>
    </location>
    <ligand>
        <name>FAD</name>
        <dbReference type="ChEBI" id="CHEBI:57692"/>
    </ligand>
</feature>
<evidence type="ECO:0000256" key="21">
    <source>
        <dbReference type="ARBA" id="ARBA00047755"/>
    </source>
</evidence>
<evidence type="ECO:0000256" key="3">
    <source>
        <dbReference type="ARBA" id="ARBA00004788"/>
    </source>
</evidence>
<evidence type="ECO:0000256" key="28">
    <source>
        <dbReference type="SAM" id="Coils"/>
    </source>
</evidence>
<dbReference type="InterPro" id="IPR024083">
    <property type="entry name" value="Fumarase/histidase_N"/>
</dbReference>
<dbReference type="SUPFAM" id="SSF56425">
    <property type="entry name" value="Succinate dehydrogenase/fumarate reductase flavoprotein, catalytic domain"/>
    <property type="match status" value="1"/>
</dbReference>
<dbReference type="Gene3D" id="1.20.200.10">
    <property type="entry name" value="Fumarase/aspartase (Central domain)"/>
    <property type="match status" value="1"/>
</dbReference>
<feature type="binding site" evidence="25">
    <location>
        <begin position="74"/>
        <end position="89"/>
    </location>
    <ligand>
        <name>FAD</name>
        <dbReference type="ChEBI" id="CHEBI:57692"/>
    </ligand>
</feature>
<dbReference type="Pfam" id="PF00890">
    <property type="entry name" value="FAD_binding_2"/>
    <property type="match status" value="1"/>
</dbReference>
<keyword evidence="15" id="KW-0496">Mitochondrion</keyword>
<evidence type="ECO:0000256" key="9">
    <source>
        <dbReference type="ARBA" id="ARBA00022532"/>
    </source>
</evidence>
<evidence type="ECO:0000256" key="23">
    <source>
        <dbReference type="PIRSR" id="PIRSR611281-1"/>
    </source>
</evidence>
<dbReference type="NCBIfam" id="TIGR01816">
    <property type="entry name" value="sdhA_forward"/>
    <property type="match status" value="1"/>
</dbReference>
<dbReference type="GO" id="GO:0006121">
    <property type="term" value="P:mitochondrial electron transport, succinate to ubiquinone"/>
    <property type="evidence" value="ECO:0007669"/>
    <property type="project" value="TreeGrafter"/>
</dbReference>
<dbReference type="InterPro" id="IPR036533">
    <property type="entry name" value="BAG_dom_sf"/>
</dbReference>
<dbReference type="Pfam" id="PF03357">
    <property type="entry name" value="Snf7"/>
    <property type="match status" value="1"/>
</dbReference>
<evidence type="ECO:0000256" key="27">
    <source>
        <dbReference type="RuleBase" id="RU362051"/>
    </source>
</evidence>
<comment type="catalytic activity">
    <reaction evidence="27">
        <text>a quinone + succinate = fumarate + a quinol</text>
        <dbReference type="Rhea" id="RHEA:40523"/>
        <dbReference type="ChEBI" id="CHEBI:24646"/>
        <dbReference type="ChEBI" id="CHEBI:29806"/>
        <dbReference type="ChEBI" id="CHEBI:30031"/>
        <dbReference type="ChEBI" id="CHEBI:132124"/>
        <dbReference type="EC" id="1.3.5.1"/>
    </reaction>
</comment>
<evidence type="ECO:0000256" key="16">
    <source>
        <dbReference type="ARBA" id="ARBA00023136"/>
    </source>
</evidence>
<dbReference type="FunFam" id="3.50.50.60:FF:001062">
    <property type="entry name" value="Succinate dehydrogenase complex, subunit A, flavoprotein (Fp)"/>
    <property type="match status" value="1"/>
</dbReference>
<evidence type="ECO:0000256" key="24">
    <source>
        <dbReference type="PIRSR" id="PIRSR611281-2"/>
    </source>
</evidence>
<dbReference type="InterPro" id="IPR005677">
    <property type="entry name" value="Fum_hydII"/>
</dbReference>
<dbReference type="FunFam" id="1.20.200.10:FF:000001">
    <property type="entry name" value="Fumarate hydratase, mitochondrial"/>
    <property type="match status" value="1"/>
</dbReference>
<dbReference type="InterPro" id="IPR037099">
    <property type="entry name" value="Fum_R/Succ_DH_flav-like_C_sf"/>
</dbReference>
<feature type="coiled-coil region" evidence="28">
    <location>
        <begin position="1095"/>
        <end position="1152"/>
    </location>
</feature>
<keyword evidence="13 27" id="KW-0249">Electron transport</keyword>
<dbReference type="InterPro" id="IPR003952">
    <property type="entry name" value="FRD_SDH_FAD_BS"/>
</dbReference>
<dbReference type="GO" id="GO:0006106">
    <property type="term" value="P:fumarate metabolic process"/>
    <property type="evidence" value="ECO:0007669"/>
    <property type="project" value="InterPro"/>
</dbReference>
<dbReference type="InterPro" id="IPR014006">
    <property type="entry name" value="Succ_Dhase_FrdA_Gneg"/>
</dbReference>
<dbReference type="NCBIfam" id="TIGR01812">
    <property type="entry name" value="sdhA_frdA_Gneg"/>
    <property type="match status" value="1"/>
</dbReference>
<dbReference type="GO" id="GO:0009055">
    <property type="term" value="F:electron transfer activity"/>
    <property type="evidence" value="ECO:0007669"/>
    <property type="project" value="TreeGrafter"/>
</dbReference>
<comment type="pathway">
    <text evidence="3 27">Carbohydrate metabolism; tricarboxylic acid cycle; fumarate from succinate (eukaryal route): step 1/1.</text>
</comment>
<keyword evidence="12 25" id="KW-0274">FAD</keyword>
<evidence type="ECO:0000256" key="14">
    <source>
        <dbReference type="ARBA" id="ARBA00023002"/>
    </source>
</evidence>
<evidence type="ECO:0000256" key="7">
    <source>
        <dbReference type="ARBA" id="ARBA00009084"/>
    </source>
</evidence>
<comment type="similarity">
    <text evidence="6 27">Belongs to the FAD-dependent oxidoreductase 2 family. FRD/SDH subfamily.</text>
</comment>
<dbReference type="GO" id="GO:0008177">
    <property type="term" value="F:succinate dehydrogenase (quinone) activity"/>
    <property type="evidence" value="ECO:0007669"/>
    <property type="project" value="UniProtKB-EC"/>
</dbReference>
<comment type="similarity">
    <text evidence="5">Belongs to the SNF7 family.</text>
</comment>
<keyword evidence="8 27" id="KW-0813">Transport</keyword>
<dbReference type="Gene3D" id="1.10.275.10">
    <property type="entry name" value="Fumarase/aspartase (N-terminal domain)"/>
    <property type="match status" value="1"/>
</dbReference>
<dbReference type="Proteomes" id="UP000031443">
    <property type="component" value="Unassembled WGS sequence"/>
</dbReference>
<dbReference type="InterPro" id="IPR022761">
    <property type="entry name" value="Fumarate_lyase_N"/>
</dbReference>
<keyword evidence="27" id="KW-0809">Transit peptide</keyword>
<feature type="binding site" evidence="24">
    <location>
        <position position="434"/>
    </location>
    <ligand>
        <name>substrate</name>
    </ligand>
</feature>
<gene>
    <name evidence="31" type="ORF">UY3_06220</name>
</gene>
<dbReference type="InterPro" id="IPR027477">
    <property type="entry name" value="Succ_DH/fumarate_Rdtase_cat_sf"/>
</dbReference>
<dbReference type="eggNOG" id="KOG2403">
    <property type="taxonomic scope" value="Eukaryota"/>
</dbReference>
<sequence length="1450" mass="159027">MFQQWPAACQALARNFHFTVYGKKNASAKVSDSISTQYPVVDHEFDAVVVGAGGAGLRAAFGLSEAGFNTACVTKLFPTRSHTVAAQGGINAALGNMEEDNWRWHFYDTVKGSDWLGDQDAIHYMTEEAPAAVVELENYGMPFSRTEEGKIYQRAFGGQSLQFGKGGQAHRCCCVADRTGHSLLHTLYGRSLRYDTSYFVEYFALDLLMENGECRGVIALCIEDGSIHRLRAKNTVVATGGYGRTFFSCTSAHTSTGDGTAMVTRAGLPCQDLEFVQFHPTGIYGAGCLITEGCRGEGGILINSEGERFMERYAPVAKDLASRDVVSRSMTIEIREGRGCGPEKDHVYLQLHHLPPQQLAMRLPGISETAMIFAGVDVTKEPIPVLPTVHYNMGGIPTNYKGQVITHVNGKDQVVPGLYACGEAASASVHGANRLGANSLLDLVVFGRACALSIAESCKPGESVPSIKPNAGEESVANLDKLRFANGNIRTSELRLNMQKTMQSHAAVFRTGSVLQEGCEKLSHIYRDLDDLKTFDRGIVWNTDLVETLELQNLMLCAMQTIYGAEARKESRGAHAREDYKVRVDEYDFSKPIQGQQKRPFEEHWRKHTLSYVDVKTGKANQDSFRIEYDTFGELKVPNDKYYGAQTVRSTMNFKIGGVSERMPIMELPPVAGCILVFAPDKAIDSVRDSSPLEDHRAHQDFLQRVASVLGIQAEEVSEGKLNDHFPLVVWQTGSGTQTNMNVNEVISNRAIEIMGGKLGSKDPVHPNDHVNKSQSSNDTFPTAMHIAAAQEVNEVLLPGLQKLQDALEAKSKEFSQIIKIGRTHTQDAVPLSLGQEFSAYVQQIKYGVARIKSAMPRVYELAAGGTAVGTGLNTRIGFAEKVAAKVSSLTGLPFITAPNKFEALAAHDALVELSGAMNTVACSLMKIANDIRFLGSGPRSGLGELILPENEPGSSIMPGKVNPTQCEAVTMVAAQVMGNHVAVTVGGSNGHFELNVFKPMIIKNVLNSARLLGDVSVSFTDNCVVGIQANTERINKLMNESLMLVTALNPHIGYDKAAKIAKTAHKEGTTLKEAAIKLGFLTSEQFDQWVDSRAESIDKKIGRLDAELVKYKDQMKKMREGPAKNMVKQKALRVLKQKRMYEQQRDNLSQQSFNMEQANYTIQSLKDTKTTVDAMKLGVKEMKKAYKQVKIDHIEDIQDQLEDMMEEASEIQDALGRSYGTPEIDEDDLEAELDALGDELLVDEDSSYLDEAASAPAIPEGTPTDAKNKQIIGKEGNEKHTVQISSHQEDSEPTLQDMALLIEQVTGVPVLFQKLICKGKSLKEMEQPLSALGVKNGCKVMLIGKRNSPEEEVELKKLKDLEKSVDQIANKLEEVNKEFTGIQKGFLAKDLQAEALNHLDKRIKGTAEQFMKILEQIDAIGFLAQCDTVEGSIGQEMDKLQSKNLALAE</sequence>
<dbReference type="PANTHER" id="PTHR11632">
    <property type="entry name" value="SUCCINATE DEHYDROGENASE 2 FLAVOPROTEIN SUBUNIT"/>
    <property type="match status" value="1"/>
</dbReference>
<dbReference type="EC" id="1.3.5.1" evidence="27"/>
<dbReference type="PROSITE" id="PS00163">
    <property type="entry name" value="FUMARATE_LYASES"/>
    <property type="match status" value="1"/>
</dbReference>
<dbReference type="InterPro" id="IPR020557">
    <property type="entry name" value="Fumarate_lyase_CS"/>
</dbReference>
<dbReference type="SUPFAM" id="SSF48557">
    <property type="entry name" value="L-aspartase-like"/>
    <property type="match status" value="1"/>
</dbReference>
<dbReference type="InterPro" id="IPR000362">
    <property type="entry name" value="Fumarate_lyase_fam"/>
</dbReference>
<dbReference type="FunFam" id="3.50.50.60:FF:000482">
    <property type="entry name" value="Succinate dehydrogenase complex, subunit A, flavoprotein (Fp)"/>
    <property type="match status" value="1"/>
</dbReference>
<dbReference type="Gene3D" id="1.20.58.100">
    <property type="entry name" value="Fumarate reductase/succinate dehydrogenase flavoprotein-like, C-terminal domain"/>
    <property type="match status" value="1"/>
</dbReference>
<feature type="binding site" evidence="24">
    <location>
        <position position="390"/>
    </location>
    <ligand>
        <name>substrate</name>
    </ligand>
</feature>
<comment type="catalytic activity">
    <reaction evidence="18">
        <text>(S)-malate = fumarate + H2O</text>
        <dbReference type="Rhea" id="RHEA:12460"/>
        <dbReference type="ChEBI" id="CHEBI:15377"/>
        <dbReference type="ChEBI" id="CHEBI:15589"/>
        <dbReference type="ChEBI" id="CHEBI:29806"/>
        <dbReference type="EC" id="4.2.1.2"/>
    </reaction>
    <physiologicalReaction direction="right-to-left" evidence="18">
        <dbReference type="Rhea" id="RHEA:12462"/>
    </physiologicalReaction>
</comment>
<keyword evidence="17" id="KW-0456">Lyase</keyword>
<keyword evidence="16 27" id="KW-0472">Membrane</keyword>
<name>M7BWY4_CHEMY</name>
<evidence type="ECO:0000256" key="25">
    <source>
        <dbReference type="PIRSR" id="PIRSR611281-3"/>
    </source>
</evidence>
<feature type="binding site" evidence="24">
    <location>
        <position position="279"/>
    </location>
    <ligand>
        <name>substrate</name>
    </ligand>
</feature>
<comment type="pathway">
    <text evidence="4">Carbohydrate metabolism; tricarboxylic acid cycle; (S)-malate from fumarate: step 1/1.</text>
</comment>
<dbReference type="Gene3D" id="6.10.140.1230">
    <property type="match status" value="1"/>
</dbReference>
<dbReference type="FunFam" id="1.10.275.10:FF:000001">
    <property type="entry name" value="Fumarate hydratase, mitochondrial"/>
    <property type="match status" value="1"/>
</dbReference>
<evidence type="ECO:0000256" key="22">
    <source>
        <dbReference type="ARBA" id="ARBA00048512"/>
    </source>
</evidence>
<reference evidence="32" key="1">
    <citation type="journal article" date="2013" name="Nat. Genet.">
        <title>The draft genomes of soft-shell turtle and green sea turtle yield insights into the development and evolution of the turtle-specific body plan.</title>
        <authorList>
            <person name="Wang Z."/>
            <person name="Pascual-Anaya J."/>
            <person name="Zadissa A."/>
            <person name="Li W."/>
            <person name="Niimura Y."/>
            <person name="Huang Z."/>
            <person name="Li C."/>
            <person name="White S."/>
            <person name="Xiong Z."/>
            <person name="Fang D."/>
            <person name="Wang B."/>
            <person name="Ming Y."/>
            <person name="Chen Y."/>
            <person name="Zheng Y."/>
            <person name="Kuraku S."/>
            <person name="Pignatelli M."/>
            <person name="Herrero J."/>
            <person name="Beal K."/>
            <person name="Nozawa M."/>
            <person name="Li Q."/>
            <person name="Wang J."/>
            <person name="Zhang H."/>
            <person name="Yu L."/>
            <person name="Shigenobu S."/>
            <person name="Wang J."/>
            <person name="Liu J."/>
            <person name="Flicek P."/>
            <person name="Searle S."/>
            <person name="Wang J."/>
            <person name="Kuratani S."/>
            <person name="Yin Y."/>
            <person name="Aken B."/>
            <person name="Zhang G."/>
            <person name="Irie N."/>
        </authorList>
    </citation>
    <scope>NUCLEOTIDE SEQUENCE [LARGE SCALE GENOMIC DNA]</scope>
</reference>